<organism evidence="2 3">
    <name type="scientific">Oceaniradius stylonematis</name>
    <dbReference type="NCBI Taxonomy" id="2184161"/>
    <lineage>
        <taxon>Bacteria</taxon>
        <taxon>Pseudomonadati</taxon>
        <taxon>Pseudomonadota</taxon>
        <taxon>Alphaproteobacteria</taxon>
        <taxon>Hyphomicrobiales</taxon>
        <taxon>Ahrensiaceae</taxon>
        <taxon>Oceaniradius</taxon>
    </lineage>
</organism>
<gene>
    <name evidence="2" type="ORF">DEM25_010755</name>
</gene>
<comment type="caution">
    <text evidence="2">The sequence shown here is derived from an EMBL/GenBank/DDBJ whole genome shotgun (WGS) entry which is preliminary data.</text>
</comment>
<feature type="transmembrane region" description="Helical" evidence="1">
    <location>
        <begin position="7"/>
        <end position="26"/>
    </location>
</feature>
<protein>
    <submittedName>
        <fullName evidence="2">Uncharacterized protein</fullName>
    </submittedName>
</protein>
<dbReference type="RefSeq" id="WP_109767268.1">
    <property type="nucleotide sequence ID" value="NZ_QFWV02000006.1"/>
</dbReference>
<reference evidence="2 3" key="1">
    <citation type="journal article" date="2018" name="Int. J. Syst. Bacteriol.">
        <title>Oceaniradius stylonemae gen. nov., sp. nov., isolated from a red alga, Stylonema cornu-cervi.</title>
        <authorList>
            <person name="Jeong S."/>
        </authorList>
    </citation>
    <scope>NUCLEOTIDE SEQUENCE [LARGE SCALE GENOMIC DNA]</scope>
    <source>
        <strain evidence="2 3">StC1</strain>
    </source>
</reference>
<keyword evidence="1" id="KW-0812">Transmembrane</keyword>
<proteinExistence type="predicted"/>
<dbReference type="EMBL" id="QFWV02000006">
    <property type="protein sequence ID" value="RKF06719.1"/>
    <property type="molecule type" value="Genomic_DNA"/>
</dbReference>
<evidence type="ECO:0000313" key="3">
    <source>
        <dbReference type="Proteomes" id="UP000246132"/>
    </source>
</evidence>
<evidence type="ECO:0000313" key="2">
    <source>
        <dbReference type="EMBL" id="RKF06719.1"/>
    </source>
</evidence>
<dbReference type="Proteomes" id="UP000246132">
    <property type="component" value="Unassembled WGS sequence"/>
</dbReference>
<feature type="transmembrane region" description="Helical" evidence="1">
    <location>
        <begin position="32"/>
        <end position="56"/>
    </location>
</feature>
<accession>A0A3A8ACJ8</accession>
<keyword evidence="1" id="KW-1133">Transmembrane helix</keyword>
<dbReference type="AlphaFoldDB" id="A0A3A8ACJ8"/>
<sequence length="64" mass="6531">MIELAYGLGIGGVIGFLAGVLLATWVDPATTGGWALLVVVCVGIGATIGFLGRVFVKRPTRGKT</sequence>
<evidence type="ECO:0000256" key="1">
    <source>
        <dbReference type="SAM" id="Phobius"/>
    </source>
</evidence>
<keyword evidence="3" id="KW-1185">Reference proteome</keyword>
<name>A0A3A8ACJ8_9HYPH</name>
<keyword evidence="1" id="KW-0472">Membrane</keyword>